<dbReference type="RefSeq" id="WP_224788471.1">
    <property type="nucleotide sequence ID" value="NZ_CABVHX010000038.1"/>
</dbReference>
<organism evidence="2 3">
    <name type="scientific">Pseudomonas fluorescens</name>
    <dbReference type="NCBI Taxonomy" id="294"/>
    <lineage>
        <taxon>Bacteria</taxon>
        <taxon>Pseudomonadati</taxon>
        <taxon>Pseudomonadota</taxon>
        <taxon>Gammaproteobacteria</taxon>
        <taxon>Pseudomonadales</taxon>
        <taxon>Pseudomonadaceae</taxon>
        <taxon>Pseudomonas</taxon>
    </lineage>
</organism>
<gene>
    <name evidence="1" type="ORF">PS718_05451</name>
    <name evidence="2" type="ORF">PS718_05489</name>
</gene>
<dbReference type="InterPro" id="IPR003458">
    <property type="entry name" value="Phage_T4_Gp38_tail_assem"/>
</dbReference>
<dbReference type="EMBL" id="CABVHX010000038">
    <property type="protein sequence ID" value="VVO37049.1"/>
    <property type="molecule type" value="Genomic_DNA"/>
</dbReference>
<sequence length="155" mass="17311">MMTILSARQPCWNDVEHTSLNLLVTFEETRESLGEVPFTASPKDPEAHGRELFKRAVSLEYGDIAEPDEEQLKNAVGIKSSSLSALASSMITKLQGDMNTLQDSVALGMATDAEVSQLPTTQAQLDLWRKYRVLLSRVETQTTYPRSIDWPQQPD</sequence>
<dbReference type="AlphaFoldDB" id="A0A5E7FK28"/>
<proteinExistence type="predicted"/>
<reference evidence="2 3" key="1">
    <citation type="submission" date="2019-09" db="EMBL/GenBank/DDBJ databases">
        <authorList>
            <person name="Chandra G."/>
            <person name="Truman W A."/>
        </authorList>
    </citation>
    <scope>NUCLEOTIDE SEQUENCE [LARGE SCALE GENOMIC DNA]</scope>
    <source>
        <strain evidence="2">PS718</strain>
    </source>
</reference>
<evidence type="ECO:0008006" key="4">
    <source>
        <dbReference type="Google" id="ProtNLM"/>
    </source>
</evidence>
<evidence type="ECO:0000313" key="2">
    <source>
        <dbReference type="EMBL" id="VVO37533.1"/>
    </source>
</evidence>
<protein>
    <recommendedName>
        <fullName evidence="4">Phage tail protein</fullName>
    </recommendedName>
</protein>
<evidence type="ECO:0000313" key="3">
    <source>
        <dbReference type="Proteomes" id="UP000325375"/>
    </source>
</evidence>
<accession>A0A5E7FK28</accession>
<evidence type="ECO:0000313" key="1">
    <source>
        <dbReference type="EMBL" id="VVO37049.1"/>
    </source>
</evidence>
<name>A0A5E7FK28_PSEFL</name>
<dbReference type="EMBL" id="CABVHX010000039">
    <property type="protein sequence ID" value="VVO37533.1"/>
    <property type="molecule type" value="Genomic_DNA"/>
</dbReference>
<dbReference type="Pfam" id="PF02413">
    <property type="entry name" value="Caudo_TAP"/>
    <property type="match status" value="1"/>
</dbReference>
<dbReference type="Proteomes" id="UP000325375">
    <property type="component" value="Unassembled WGS sequence"/>
</dbReference>